<reference evidence="4" key="1">
    <citation type="submission" date="2024-07" db="EMBL/GenBank/DDBJ databases">
        <title>Two chromosome-level genome assemblies of Korean endemic species Abeliophyllum distichum and Forsythia ovata (Oleaceae).</title>
        <authorList>
            <person name="Jang H."/>
        </authorList>
    </citation>
    <scope>NUCLEOTIDE SEQUENCE [LARGE SCALE GENOMIC DNA]</scope>
</reference>
<accession>A0ABD1PHW8</accession>
<comment type="caution">
    <text evidence="3">The sequence shown here is derived from an EMBL/GenBank/DDBJ whole genome shotgun (WGS) entry which is preliminary data.</text>
</comment>
<dbReference type="EMBL" id="JBFOLJ010000019">
    <property type="protein sequence ID" value="KAL2463229.1"/>
    <property type="molecule type" value="Genomic_DNA"/>
</dbReference>
<organism evidence="3 4">
    <name type="scientific">Forsythia ovata</name>
    <dbReference type="NCBI Taxonomy" id="205694"/>
    <lineage>
        <taxon>Eukaryota</taxon>
        <taxon>Viridiplantae</taxon>
        <taxon>Streptophyta</taxon>
        <taxon>Embryophyta</taxon>
        <taxon>Tracheophyta</taxon>
        <taxon>Spermatophyta</taxon>
        <taxon>Magnoliopsida</taxon>
        <taxon>eudicotyledons</taxon>
        <taxon>Gunneridae</taxon>
        <taxon>Pentapetalae</taxon>
        <taxon>asterids</taxon>
        <taxon>lamiids</taxon>
        <taxon>Lamiales</taxon>
        <taxon>Oleaceae</taxon>
        <taxon>Forsythieae</taxon>
        <taxon>Forsythia</taxon>
    </lineage>
</organism>
<keyword evidence="4" id="KW-1185">Reference proteome</keyword>
<evidence type="ECO:0000313" key="4">
    <source>
        <dbReference type="Proteomes" id="UP001604277"/>
    </source>
</evidence>
<name>A0ABD1PHW8_9LAMI</name>
<evidence type="ECO:0000313" key="3">
    <source>
        <dbReference type="EMBL" id="KAL2463229.1"/>
    </source>
</evidence>
<gene>
    <name evidence="3" type="ORF">Fot_52885</name>
</gene>
<sequence>MKQRKLTFTLCLYTNSLIGMGLVIPPRPPSPNNSNVRKGLVIIDPETGEELPMLDPSKLQYKSKREKQNYKQEKDHMSRRSKRHRSSTSVKLVEIVELSGSESDVPDDKVK</sequence>
<keyword evidence="2" id="KW-0732">Signal</keyword>
<protein>
    <submittedName>
        <fullName evidence="3">Uncharacterized protein</fullName>
    </submittedName>
</protein>
<feature type="compositionally biased region" description="Basic and acidic residues" evidence="1">
    <location>
        <begin position="66"/>
        <end position="78"/>
    </location>
</feature>
<dbReference type="Proteomes" id="UP001604277">
    <property type="component" value="Unassembled WGS sequence"/>
</dbReference>
<feature type="region of interest" description="Disordered" evidence="1">
    <location>
        <begin position="47"/>
        <end position="93"/>
    </location>
</feature>
<evidence type="ECO:0000256" key="2">
    <source>
        <dbReference type="SAM" id="SignalP"/>
    </source>
</evidence>
<dbReference type="AlphaFoldDB" id="A0ABD1PHW8"/>
<feature type="chain" id="PRO_5044832967" evidence="2">
    <location>
        <begin position="24"/>
        <end position="111"/>
    </location>
</feature>
<evidence type="ECO:0000256" key="1">
    <source>
        <dbReference type="SAM" id="MobiDB-lite"/>
    </source>
</evidence>
<proteinExistence type="predicted"/>
<feature type="signal peptide" evidence="2">
    <location>
        <begin position="1"/>
        <end position="23"/>
    </location>
</feature>